<comment type="caution">
    <text evidence="8">The sequence shown here is derived from an EMBL/GenBank/DDBJ whole genome shotgun (WGS) entry which is preliminary data.</text>
</comment>
<dbReference type="SMART" id="SM00912">
    <property type="entry name" value="Haemagg_act"/>
    <property type="match status" value="1"/>
</dbReference>
<dbReference type="InterPro" id="IPR025157">
    <property type="entry name" value="Hemagglutinin_rpt"/>
</dbReference>
<dbReference type="Pfam" id="PF13332">
    <property type="entry name" value="Fil_haemagg_2"/>
    <property type="match status" value="3"/>
</dbReference>
<evidence type="ECO:0000256" key="3">
    <source>
        <dbReference type="ARBA" id="ARBA00022913"/>
    </source>
</evidence>
<keyword evidence="9" id="KW-1185">Reference proteome</keyword>
<dbReference type="InterPro" id="IPR008619">
    <property type="entry name" value="Filamentous_hemagglutn_rpt"/>
</dbReference>
<comment type="subcellular location">
    <subcellularLocation>
        <location evidence="1">Target cell</location>
        <location evidence="1">Target cell cytoplasm</location>
    </subcellularLocation>
</comment>
<dbReference type="Pfam" id="PF04829">
    <property type="entry name" value="PT-VENN"/>
    <property type="match status" value="1"/>
</dbReference>
<evidence type="ECO:0000313" key="8">
    <source>
        <dbReference type="EMBL" id="MBM0747062.1"/>
    </source>
</evidence>
<reference evidence="8 9" key="1">
    <citation type="submission" date="2021-01" db="EMBL/GenBank/DDBJ databases">
        <title>Complete genome sequence of Pantoea eucrina OB49, a heavy metal tolerant bacterium with PGPR potential isolated from wheat in Algeria.</title>
        <authorList>
            <person name="Lekired A."/>
            <person name="Ouzari I.H."/>
        </authorList>
    </citation>
    <scope>NUCLEOTIDE SEQUENCE [LARGE SCALE GENOMIC DNA]</scope>
    <source>
        <strain evidence="8 9">OB49</strain>
    </source>
</reference>
<feature type="compositionally biased region" description="Polar residues" evidence="6">
    <location>
        <begin position="2068"/>
        <end position="2077"/>
    </location>
</feature>
<feature type="compositionally biased region" description="Polar residues" evidence="6">
    <location>
        <begin position="1809"/>
        <end position="1833"/>
    </location>
</feature>
<evidence type="ECO:0000256" key="2">
    <source>
        <dbReference type="ARBA" id="ARBA00022656"/>
    </source>
</evidence>
<sequence>MNKNRYRVIFNTVRGMLMVVPDIAKSGRAGSARASGLSHTLSSLTGRVGALCFSLWLAMGVIQPASAAIVADAQAPGGQRPTIINSASGTPQINIQTPSAGGVSRNTYSQFDVGKRGAILNNSHKNVQTELGGMVSGNPWLARGEAKVILNEVNSRNPSRLNGFVEVAGQKAQVVIANPSGITCNGCGFINASRGTLTTGQAQLNNGNLTGFNVERGEVVVEGAGMDSSRQDYTDIIARSVKVNASVWARDLRVTTGRNKVDAAHQQVTKQSDEPATEPRMALDVSSLGGMYAGKIRLVGTERGVGVRNAGNIGAQAGSVVITADGRIENSGAIQSRSDLQLAARQGVSNSGTIFSGGKASVTSAADVQNRGSVVARNDVTLQAGSLNSTASGVLAAGVQDDGRPGESGNLTLTTTGQLRAQGKNLAGGSLSARGQTIDLSGSRTEGKNLTLDAREGDIATRSGTLTAQQQLTARTGKMLNNDGATLTASKLNLQARDLSSQQGQILQTGRDDLTLSFAGSLNNQGGRIATNSDNLTLNAAAIDNQSGDITHTGRGTLSITTGNLRGSKGSLRSNGQLTLCGGDVDLDSGTTSARQIDINADSLANLQGFIASEGDLSLRGAQLANQQGVVRAGKTLRVTADALQNGQGRIVSSDTGHVDARLLDNRNGQLAAQQALTLRGDTLDNRDGGLIQSGAQLDIGAETLLNQNSGEKGGVISQGDMLIRAGQINNTQGLTLSGKALQLAAGSLNNAAGTLVAQEQLSLDTHSAFNNRAGLLQGGSVLIDSHGQAIDNQSGTLYSPSDLHLHSGAIDNQAGTVGAKGDLTLQSGEVDNRSGGRIVSELAASLEMARLDNRGGEIQSIGDLLVSAQSIIDNAGGLIRSGANAVLNALQLNNQDTQGDQQGIEAASLRINSDDVFNQRGMLLADRQLTISSRGSVDNRQGAISAGEDLLLQSNDLTPESRLRSFRVAQPQSNSLTLENREGVLKAGRSLTIRADRLAGDGQILSLGDITLVSQQSLNNRGEMIANGNFNFTTAGDVDNSGKLLAGGKLDLRAPHLLNAATGEINAGQNWLTLSGQLTNIGSGRIYGDSVGVQANIFNNLAENGTAATLAGRERVDIGVQTLNNRDHGLIYSAGDMALGGELNADGLATGRAGTLSNHSSTIESAGNMQMAAGEINNVNDRFSTVLVTVSSEAITGYQHSGDTVRWKAGEPGVFVDRNSADSLLNLNTPGNTGSNNDNFYQYDYTRTVQETQIAESDPAKIIAGGDLTINADRLLNDKSQIIAGNTLTINAQDLNNVEVAGQRITTDVGKVTHYKRIRHKGGDEQGDSTSDYTPPDVIETIALKPGELVDHGELNGNPLSLVPQSTEGTDATTGRAGGVNAHITGSMPDIAALLKPGQHFDVPGSQGENASVIRIVGPDTRLPDNSLFRTNPSPGGKYLVETDPRFTQEKQWLSSDYMQDALTQNSDNVLKRLGDGYYEQRLIREQVMNLTGQRYLGGFTNDEDQYKALMNNAIAFSQRYHLTPGVALTPEQMGLLTKDIVWLVNAQVRLPNGSSQTVLVPQVYARIQPGDVDGSGALIAGRNLNLNLGGGLFNSGTLAGREVVKLSAGNITNMAGTIKGASVDFLARADINNIGGVIGATDSLLARAGRDINTVSTTRSVSSRNGENQFDRTTVDSVAGMYVQGDDGRLILQAGRDITLTAAQVVNSGENSQTVIKAGRDLTLNTVSTANRDALVWDSDNSLKQGNTQEIGSEVVSKGDLSLLAGNDFHARAATLSADVALALTAGHDVTLTNGENTRDLDERQKTTGSSGWLSKSTTTTRDQISRQTAQGSSLNGDTIFVAAGNDLRVQGSQIASTGDLSLQAGHDLSVTGATERNSEQHLAQEKKSGFSGTGGIGFSYGKQSLKTTDTAQETTSQGSTVGSVNGSVSLTAGNRLDINGSDLIAGKNLTLDGREVSITAAENQSSQTHRVEQKTSGLTLALSGTAGSALNTAAQTVQEAKSADSGRLAALQGTKAALSGVQAVQAGRLAEAQGDSPENNNAIGVSLSYGSQSSTSTQRSEQRTAQGSSLTAGDNLSVVARGSGVKGHGGDLTVQGSQLQAGRDLLLSANRDLNLLSAANTSSLEGKNESHGGTAGIGIGAGQGGWGISVSASANKAKGSEQGSGVTHTETQVSAGREVTLVSGRDTTLQGAQVSGEKIRADVARNLTLTSEQDSDRYDSKQQSASAGGSFTFGSMTGSANVNLSRDKMHSTWQSVEEQTGLFAGKGGFDVTAGGHTQLNGAVIGSTATADKNRLETGTLGWRDIENRADYKVEHQSAGVSTGGSIGGQFAGNMANGLLTGANHSGSGSSLTNAAVSGGALVIRDGDKQSQDVSGLSRDAAHANQTLSPIFDKEREQNRLQAAQLIGEIGNQAADIARAEGQIAGERAKRDPAALQAAKAALAGKGNLTPAAGEIAEQAYKTAAAPFGTGSALQQGIQAATAAVQGLAGGSLAQAVTGAAAPYLAEVIHNQTLNADGSVNVQANLMAHAVVGAVTAYAAGNSALSGASGAAMGEYIGQQMYPGTDRSDLTEAQRQTISALGTLAAGLAGGVAGDSTAGAVAGAQAGRNAVENNALSASDFGKGMADYGQSVTSYVKYAQENKLPPEQVQAGLAQMVKGDLPESADIIKAILSNNLGSDTVMAVLSAKDAKDYALAILTSLPAEKVLSLVGKTAKVIDNKILVSAAEKISTAKPGKQFTAPRDLNEQLLWNQVKENPKSGQVLPGMNNDPRFLSSAGFQKMQVTQKNSEGKSITIHYQYNSNTGKAYDVKIDTPQRVSSNPRDVINNIKGQVK</sequence>
<evidence type="ECO:0000313" key="9">
    <source>
        <dbReference type="Proteomes" id="UP000809137"/>
    </source>
</evidence>
<dbReference type="Gene3D" id="2.160.20.10">
    <property type="entry name" value="Single-stranded right-handed beta-helix, Pectin lyase-like"/>
    <property type="match status" value="1"/>
</dbReference>
<feature type="domain" description="Filamentous haemagglutinin FhaB/tRNA nuclease CdiA-like TPS" evidence="7">
    <location>
        <begin position="87"/>
        <end position="207"/>
    </location>
</feature>
<evidence type="ECO:0000256" key="4">
    <source>
        <dbReference type="ARBA" id="ARBA00023026"/>
    </source>
</evidence>
<accession>A0ABS1Z454</accession>
<evidence type="ECO:0000256" key="1">
    <source>
        <dbReference type="ARBA" id="ARBA00004219"/>
    </source>
</evidence>
<dbReference type="InterPro" id="IPR011050">
    <property type="entry name" value="Pectin_lyase_fold/virulence"/>
</dbReference>
<dbReference type="InterPro" id="IPR024973">
    <property type="entry name" value="ESPR"/>
</dbReference>
<keyword evidence="3" id="KW-1266">Target cell cytoplasm</keyword>
<gene>
    <name evidence="8" type="ORF">JJB79_06455</name>
</gene>
<dbReference type="InterPro" id="IPR008638">
    <property type="entry name" value="FhaB/CdiA-like_TPS"/>
</dbReference>
<feature type="region of interest" description="Disordered" evidence="6">
    <location>
        <begin position="1795"/>
        <end position="1833"/>
    </location>
</feature>
<comment type="similarity">
    <text evidence="5">In the N-terminal section; belongs to the CdiA toxin family.</text>
</comment>
<dbReference type="InterPro" id="IPR006914">
    <property type="entry name" value="VENN_dom"/>
</dbReference>
<feature type="region of interest" description="Disordered" evidence="6">
    <location>
        <begin position="2213"/>
        <end position="2235"/>
    </location>
</feature>
<evidence type="ECO:0000259" key="7">
    <source>
        <dbReference type="SMART" id="SM00912"/>
    </source>
</evidence>
<evidence type="ECO:0000256" key="5">
    <source>
        <dbReference type="ARBA" id="ARBA00024043"/>
    </source>
</evidence>
<dbReference type="EMBL" id="JAFCXS010000003">
    <property type="protein sequence ID" value="MBM0747062.1"/>
    <property type="molecule type" value="Genomic_DNA"/>
</dbReference>
<feature type="compositionally biased region" description="Basic and acidic residues" evidence="6">
    <location>
        <begin position="1799"/>
        <end position="1808"/>
    </location>
</feature>
<dbReference type="Proteomes" id="UP000809137">
    <property type="component" value="Unassembled WGS sequence"/>
</dbReference>
<keyword evidence="2" id="KW-0800">Toxin</keyword>
<dbReference type="NCBIfam" id="TIGR01731">
    <property type="entry name" value="fil_hemag_20aa"/>
    <property type="match status" value="20"/>
</dbReference>
<dbReference type="Pfam" id="PF05860">
    <property type="entry name" value="TPS"/>
    <property type="match status" value="1"/>
</dbReference>
<dbReference type="NCBIfam" id="TIGR01901">
    <property type="entry name" value="adhes_NPXG"/>
    <property type="match status" value="1"/>
</dbReference>
<protein>
    <submittedName>
        <fullName evidence="8">Hemagglutinin repeat-containing protein</fullName>
    </submittedName>
</protein>
<dbReference type="SUPFAM" id="SSF51126">
    <property type="entry name" value="Pectin lyase-like"/>
    <property type="match status" value="1"/>
</dbReference>
<dbReference type="InterPro" id="IPR012334">
    <property type="entry name" value="Pectin_lyas_fold"/>
</dbReference>
<dbReference type="Pfam" id="PF05594">
    <property type="entry name" value="Fil_haemagg"/>
    <property type="match status" value="9"/>
</dbReference>
<name>A0ABS1Z454_9GAMM</name>
<keyword evidence="4" id="KW-0843">Virulence</keyword>
<dbReference type="Pfam" id="PF13018">
    <property type="entry name" value="ESPR"/>
    <property type="match status" value="1"/>
</dbReference>
<feature type="region of interest" description="Disordered" evidence="6">
    <location>
        <begin position="2032"/>
        <end position="2077"/>
    </location>
</feature>
<organism evidence="8 9">
    <name type="scientific">Pantoea eucrina</name>
    <dbReference type="NCBI Taxonomy" id="472693"/>
    <lineage>
        <taxon>Bacteria</taxon>
        <taxon>Pseudomonadati</taxon>
        <taxon>Pseudomonadota</taxon>
        <taxon>Gammaproteobacteria</taxon>
        <taxon>Enterobacterales</taxon>
        <taxon>Erwiniaceae</taxon>
        <taxon>Pantoea</taxon>
    </lineage>
</organism>
<dbReference type="RefSeq" id="WP_203025515.1">
    <property type="nucleotide sequence ID" value="NZ_JAFCXS010000003.1"/>
</dbReference>
<dbReference type="InterPro" id="IPR010069">
    <property type="entry name" value="CdiA_FHA1_rpt"/>
</dbReference>
<feature type="region of interest" description="Disordered" evidence="6">
    <location>
        <begin position="398"/>
        <end position="417"/>
    </location>
</feature>
<evidence type="ECO:0000256" key="6">
    <source>
        <dbReference type="SAM" id="MobiDB-lite"/>
    </source>
</evidence>
<proteinExistence type="inferred from homology"/>